<evidence type="ECO:0000313" key="1">
    <source>
        <dbReference type="EMBL" id="RNA26206.1"/>
    </source>
</evidence>
<reference evidence="1 2" key="1">
    <citation type="journal article" date="2018" name="Sci. Rep.">
        <title>Genomic signatures of local adaptation to the degree of environmental predictability in rotifers.</title>
        <authorList>
            <person name="Franch-Gras L."/>
            <person name="Hahn C."/>
            <person name="Garcia-Roger E.M."/>
            <person name="Carmona M.J."/>
            <person name="Serra M."/>
            <person name="Gomez A."/>
        </authorList>
    </citation>
    <scope>NUCLEOTIDE SEQUENCE [LARGE SCALE GENOMIC DNA]</scope>
    <source>
        <strain evidence="1">HYR1</strain>
    </source>
</reference>
<name>A0A3M7RRL6_BRAPC</name>
<keyword evidence="2" id="KW-1185">Reference proteome</keyword>
<evidence type="ECO:0000313" key="2">
    <source>
        <dbReference type="Proteomes" id="UP000276133"/>
    </source>
</evidence>
<protein>
    <submittedName>
        <fullName evidence="1">Uncharacterized protein</fullName>
    </submittedName>
</protein>
<gene>
    <name evidence="1" type="ORF">BpHYR1_042076</name>
</gene>
<dbReference type="AlphaFoldDB" id="A0A3M7RRL6"/>
<comment type="caution">
    <text evidence="1">The sequence shown here is derived from an EMBL/GenBank/DDBJ whole genome shotgun (WGS) entry which is preliminary data.</text>
</comment>
<sequence>MKSQSFKNSSLKKPEIVLKSAFTIQYGKQLTIQSLFLIDKKKINRPSFSLYSKDIFIQI</sequence>
<accession>A0A3M7RRL6</accession>
<dbReference type="EMBL" id="REGN01002778">
    <property type="protein sequence ID" value="RNA26206.1"/>
    <property type="molecule type" value="Genomic_DNA"/>
</dbReference>
<organism evidence="1 2">
    <name type="scientific">Brachionus plicatilis</name>
    <name type="common">Marine rotifer</name>
    <name type="synonym">Brachionus muelleri</name>
    <dbReference type="NCBI Taxonomy" id="10195"/>
    <lineage>
        <taxon>Eukaryota</taxon>
        <taxon>Metazoa</taxon>
        <taxon>Spiralia</taxon>
        <taxon>Gnathifera</taxon>
        <taxon>Rotifera</taxon>
        <taxon>Eurotatoria</taxon>
        <taxon>Monogononta</taxon>
        <taxon>Pseudotrocha</taxon>
        <taxon>Ploima</taxon>
        <taxon>Brachionidae</taxon>
        <taxon>Brachionus</taxon>
    </lineage>
</organism>
<dbReference type="Proteomes" id="UP000276133">
    <property type="component" value="Unassembled WGS sequence"/>
</dbReference>
<proteinExistence type="predicted"/>